<accession>A0A7G9W4X2</accession>
<proteinExistence type="predicted"/>
<dbReference type="EMBL" id="CP058559">
    <property type="protein sequence ID" value="QNO13734.1"/>
    <property type="molecule type" value="Genomic_DNA"/>
</dbReference>
<dbReference type="Proteomes" id="UP000516160">
    <property type="component" value="Chromosome"/>
</dbReference>
<sequence length="556" mass="65222">MTKMVLEMNDWLFNAGLVGFINILKHSEDDITVKEQNVEFKLSVLEGFENKFFTYLIDKYENTLSWYKIVSYEENIKYHNDTNFQEFTEKELIKMNEYLKYVLKYYLSSNSYKAAYPLLENGSDTMKFAKNIDGINLKKNEVVKDRLDDVKEVFTRIQEVISICKRPEYKKYLAAKNVIYNIVKHSWDGVCFLNKQTKEINNYKDYKQYFVKTVEDFAEQDTSKFKYKCFNCHREMKDLNNDLSFINNIGFDVSRKPSHVWEFNNDIAICPVCKLIYSCIPAGFTYVQSKGIFVNDNNSLDRAIRINNRIKSEVHKGHEINRNTTFKGLVASIQEQFRESVKYELADIQVVNLKEDKYMFNILSKRLLNVIKDCQRDLDAITNAGFREVKTYFSIYELAIERVFNNQNMFTLVNKLLTYKLSIPKECRFSNAQVIKLLRINSKILEGMGYMDNNEKDFIKIANASGYYLREEYKSKGSKDKLNGISYRLLNALKTNNKDMFMDTVLNCYLYTQKKVPSVFLEALKDDILYKTIGYSFVTGLIEGKENKIDGGVKND</sequence>
<dbReference type="NCBIfam" id="TIGR01908">
    <property type="entry name" value="cas_CXXC_CXXC"/>
    <property type="match status" value="1"/>
</dbReference>
<gene>
    <name evidence="2" type="primary">cas8a1</name>
    <name evidence="2" type="ORF">HYG86_02650</name>
</gene>
<keyword evidence="3" id="KW-1185">Reference proteome</keyword>
<dbReference type="KEGG" id="acae:HYG86_02650"/>
<dbReference type="Pfam" id="PF09706">
    <property type="entry name" value="Cas_CXXC_CXXC"/>
    <property type="match status" value="1"/>
</dbReference>
<dbReference type="InterPro" id="IPR019121">
    <property type="entry name" value="CRISPR-assoc_CXXC-CXXC_dom"/>
</dbReference>
<organism evidence="2 3">
    <name type="scientific">Alkalicella caledoniensis</name>
    <dbReference type="NCBI Taxonomy" id="2731377"/>
    <lineage>
        <taxon>Bacteria</taxon>
        <taxon>Bacillati</taxon>
        <taxon>Bacillota</taxon>
        <taxon>Clostridia</taxon>
        <taxon>Eubacteriales</taxon>
        <taxon>Proteinivoracaceae</taxon>
        <taxon>Alkalicella</taxon>
    </lineage>
</organism>
<evidence type="ECO:0000259" key="1">
    <source>
        <dbReference type="Pfam" id="PF09706"/>
    </source>
</evidence>
<feature type="domain" description="CRISPR-associated protein CXXC-CXXC" evidence="1">
    <location>
        <begin position="224"/>
        <end position="285"/>
    </location>
</feature>
<evidence type="ECO:0000313" key="2">
    <source>
        <dbReference type="EMBL" id="QNO13734.1"/>
    </source>
</evidence>
<name>A0A7G9W4X2_ALKCA</name>
<protein>
    <submittedName>
        <fullName evidence="2">Type I-B CRISPR-associated protein Cas8b1/Cst1</fullName>
    </submittedName>
</protein>
<dbReference type="CDD" id="cd09754">
    <property type="entry name" value="Cas8a1_I-A"/>
    <property type="match status" value="1"/>
</dbReference>
<dbReference type="RefSeq" id="WP_213167399.1">
    <property type="nucleotide sequence ID" value="NZ_CP058559.1"/>
</dbReference>
<reference evidence="2 3" key="1">
    <citation type="submission" date="2020-07" db="EMBL/GenBank/DDBJ databases">
        <title>Alkalicella. sp. LB2 genome.</title>
        <authorList>
            <person name="Postec A."/>
            <person name="Quemeneur M."/>
        </authorList>
    </citation>
    <scope>NUCLEOTIDE SEQUENCE [LARGE SCALE GENOMIC DNA]</scope>
    <source>
        <strain evidence="2 3">LB2</strain>
    </source>
</reference>
<evidence type="ECO:0000313" key="3">
    <source>
        <dbReference type="Proteomes" id="UP000516160"/>
    </source>
</evidence>
<dbReference type="InterPro" id="IPR010180">
    <property type="entry name" value="CRISPR-assoc_prot_CXXC-CXXC"/>
</dbReference>
<dbReference type="AlphaFoldDB" id="A0A7G9W4X2"/>